<evidence type="ECO:0000256" key="1">
    <source>
        <dbReference type="SAM" id="MobiDB-lite"/>
    </source>
</evidence>
<keyword evidence="2" id="KW-1133">Transmembrane helix</keyword>
<keyword evidence="4" id="KW-1185">Reference proteome</keyword>
<evidence type="ECO:0000313" key="4">
    <source>
        <dbReference type="Proteomes" id="UP000199135"/>
    </source>
</evidence>
<protein>
    <submittedName>
        <fullName evidence="3">Uncharacterized protein</fullName>
    </submittedName>
</protein>
<comment type="caution">
    <text evidence="3">The sequence shown here is derived from an EMBL/GenBank/DDBJ whole genome shotgun (WGS) entry which is preliminary data.</text>
</comment>
<accession>A0A1H6IZ78</accession>
<keyword evidence="2" id="KW-0812">Transmembrane</keyword>
<gene>
    <name evidence="3" type="ORF">SAMN05216447_104119</name>
</gene>
<name>A0A1H6IZ78_9ACTN</name>
<evidence type="ECO:0000313" key="3">
    <source>
        <dbReference type="EMBL" id="SEH51796.1"/>
    </source>
</evidence>
<reference evidence="3 4" key="1">
    <citation type="submission" date="2016-10" db="EMBL/GenBank/DDBJ databases">
        <authorList>
            <person name="Varghese N."/>
            <person name="Submissions S."/>
        </authorList>
    </citation>
    <scope>NUCLEOTIDE SEQUENCE [LARGE SCALE GENOMIC DNA]</scope>
    <source>
        <strain evidence="3 4">WCP15</strain>
    </source>
</reference>
<feature type="compositionally biased region" description="Basic and acidic residues" evidence="1">
    <location>
        <begin position="554"/>
        <end position="565"/>
    </location>
</feature>
<evidence type="ECO:0000256" key="2">
    <source>
        <dbReference type="SAM" id="Phobius"/>
    </source>
</evidence>
<dbReference type="EMBL" id="FNWT01000004">
    <property type="protein sequence ID" value="SEH51796.1"/>
    <property type="molecule type" value="Genomic_DNA"/>
</dbReference>
<dbReference type="PROSITE" id="PS00018">
    <property type="entry name" value="EF_HAND_1"/>
    <property type="match status" value="1"/>
</dbReference>
<organism evidence="3 4">
    <name type="scientific">Parafannyhessea umbonata</name>
    <dbReference type="NCBI Taxonomy" id="604330"/>
    <lineage>
        <taxon>Bacteria</taxon>
        <taxon>Bacillati</taxon>
        <taxon>Actinomycetota</taxon>
        <taxon>Coriobacteriia</taxon>
        <taxon>Coriobacteriales</taxon>
        <taxon>Atopobiaceae</taxon>
        <taxon>Parafannyhessea</taxon>
    </lineage>
</organism>
<dbReference type="InterPro" id="IPR018247">
    <property type="entry name" value="EF_Hand_1_Ca_BS"/>
</dbReference>
<feature type="region of interest" description="Disordered" evidence="1">
    <location>
        <begin position="554"/>
        <end position="604"/>
    </location>
</feature>
<sequence>MNVRNAEINRMQLRGMRFRGVALTGACAASLGLGLLCVPTSALALSVTGNDCYALVQSGTSIDVLSVDGSVGDTVYCSVTKDGKLFADHLAYTLSNDGLASSDGGVTGIVSADFGAIDPSASYEISAYSDFDEHALLYRGRVEPVYAELDGVAGKRLIAWRTIGSEQRAFAAPKTISYGSDTYELDGGCTASSAYRYKAQNDGHEVESGSITYVDDSGERLLVQGIGDVAWGEHRSVEVPQIIKADNGGYYRTVFFNKTLDAANPGQRDFTVRCKKVSDGLAGKQGFYTAKIRMVDEQGNVLACDSVSVAGDVIYANPPALYKDADRDGVIEAYELDGDATLSLAPGDEGVQDGQRTFDVRYRRVQGKTYWQIVKIDATQEGSGRVLGMERVEVGPSNGASCPASYYAGNMDVDGKTWSPVNGSDFSYVWGQSGPVTYVYYAPRGTKVDRSDRAVTVRYVDVATGEQIGEDNRTLSADMREDVVIDTPASLTVGPKSYVRLDGQEGGVRTGYYTPGSTYTVYYRDVNDSASQRTVITNVLFDFVPGRTTYVDLGTERDGTREGTSDQRSASLRDAVTTGAPAGQQLSTVDNGFGEPTIVNGEGDDLNTVRIDDNETPLASGGAGTWAAETPLWEKCLAAIAGAAALALVIVAVLRRRRRRAEDDGADGREVR</sequence>
<dbReference type="Proteomes" id="UP000199135">
    <property type="component" value="Unassembled WGS sequence"/>
</dbReference>
<feature type="transmembrane region" description="Helical" evidence="2">
    <location>
        <begin position="637"/>
        <end position="654"/>
    </location>
</feature>
<keyword evidence="2" id="KW-0472">Membrane</keyword>
<proteinExistence type="predicted"/>